<dbReference type="Proteomes" id="UP001055286">
    <property type="component" value="Unassembled WGS sequence"/>
</dbReference>
<name>A0AA37HG87_9HYPH</name>
<reference evidence="2" key="1">
    <citation type="journal article" date="2016" name="Front. Microbiol.">
        <title>Genome Sequence of the Piezophilic, Mesophilic Sulfate-Reducing Bacterium Desulfovibrio indicus J2T.</title>
        <authorList>
            <person name="Cao J."/>
            <person name="Maignien L."/>
            <person name="Shao Z."/>
            <person name="Alain K."/>
            <person name="Jebbar M."/>
        </authorList>
    </citation>
    <scope>NUCLEOTIDE SEQUENCE</scope>
    <source>
        <strain evidence="2">JCM 32048</strain>
    </source>
</reference>
<proteinExistence type="predicted"/>
<dbReference type="RefSeq" id="WP_099898691.1">
    <property type="nucleotide sequence ID" value="NZ_BPQJ01000035.1"/>
</dbReference>
<feature type="chain" id="PRO_5041265603" description="DUF4398 domain-containing protein" evidence="1">
    <location>
        <begin position="21"/>
        <end position="85"/>
    </location>
</feature>
<evidence type="ECO:0008006" key="4">
    <source>
        <dbReference type="Google" id="ProtNLM"/>
    </source>
</evidence>
<keyword evidence="3" id="KW-1185">Reference proteome</keyword>
<organism evidence="2 3">
    <name type="scientific">Methylobacterium frigidaeris</name>
    <dbReference type="NCBI Taxonomy" id="2038277"/>
    <lineage>
        <taxon>Bacteria</taxon>
        <taxon>Pseudomonadati</taxon>
        <taxon>Pseudomonadota</taxon>
        <taxon>Alphaproteobacteria</taxon>
        <taxon>Hyphomicrobiales</taxon>
        <taxon>Methylobacteriaceae</taxon>
        <taxon>Methylobacterium</taxon>
    </lineage>
</organism>
<accession>A0AA37HG87</accession>
<feature type="signal peptide" evidence="1">
    <location>
        <begin position="1"/>
        <end position="20"/>
    </location>
</feature>
<evidence type="ECO:0000313" key="3">
    <source>
        <dbReference type="Proteomes" id="UP001055286"/>
    </source>
</evidence>
<dbReference type="EMBL" id="BPQJ01000035">
    <property type="protein sequence ID" value="GJD65188.1"/>
    <property type="molecule type" value="Genomic_DNA"/>
</dbReference>
<evidence type="ECO:0000256" key="1">
    <source>
        <dbReference type="SAM" id="SignalP"/>
    </source>
</evidence>
<keyword evidence="1" id="KW-0732">Signal</keyword>
<evidence type="ECO:0000313" key="2">
    <source>
        <dbReference type="EMBL" id="GJD65188.1"/>
    </source>
</evidence>
<gene>
    <name evidence="2" type="ORF">MPEAHAMD_5375</name>
</gene>
<comment type="caution">
    <text evidence="2">The sequence shown here is derived from an EMBL/GenBank/DDBJ whole genome shotgun (WGS) entry which is preliminary data.</text>
</comment>
<sequence length="85" mass="8566">MIRALALSAALIGLACAARAQDGRPAEASPEMLSAALQAAIAQRDQALNEGLRLAAQASLARAEIARLREALKAASAPPAPSPAP</sequence>
<reference evidence="2" key="2">
    <citation type="submission" date="2021-08" db="EMBL/GenBank/DDBJ databases">
        <authorList>
            <person name="Tani A."/>
            <person name="Ola A."/>
            <person name="Ogura Y."/>
            <person name="Katsura K."/>
            <person name="Hayashi T."/>
        </authorList>
    </citation>
    <scope>NUCLEOTIDE SEQUENCE</scope>
    <source>
        <strain evidence="2">JCM 32048</strain>
    </source>
</reference>
<dbReference type="PROSITE" id="PS51257">
    <property type="entry name" value="PROKAR_LIPOPROTEIN"/>
    <property type="match status" value="1"/>
</dbReference>
<protein>
    <recommendedName>
        <fullName evidence="4">DUF4398 domain-containing protein</fullName>
    </recommendedName>
</protein>
<dbReference type="AlphaFoldDB" id="A0AA37HG87"/>